<accession>D3AJQ3</accession>
<comment type="caution">
    <text evidence="2">The sequence shown here is derived from an EMBL/GenBank/DDBJ whole genome shotgun (WGS) entry which is preliminary data.</text>
</comment>
<feature type="transmembrane region" description="Helical" evidence="1">
    <location>
        <begin position="59"/>
        <end position="77"/>
    </location>
</feature>
<dbReference type="EMBL" id="ACIO01000323">
    <property type="protein sequence ID" value="EFC97950.1"/>
    <property type="molecule type" value="Genomic_DNA"/>
</dbReference>
<feature type="transmembrane region" description="Helical" evidence="1">
    <location>
        <begin position="200"/>
        <end position="222"/>
    </location>
</feature>
<organism evidence="2 3">
    <name type="scientific">Hungatella hathewayi DSM 13479</name>
    <dbReference type="NCBI Taxonomy" id="566550"/>
    <lineage>
        <taxon>Bacteria</taxon>
        <taxon>Bacillati</taxon>
        <taxon>Bacillota</taxon>
        <taxon>Clostridia</taxon>
        <taxon>Lachnospirales</taxon>
        <taxon>Lachnospiraceae</taxon>
        <taxon>Hungatella</taxon>
    </lineage>
</organism>
<sequence>MQTKEDFFMSFFLTYAADSEEYILKPAGYGLLIVLLAALLFVIYKLGKASLKTQQMQTKQLVYCSAAMALAVVTSFIKVASLPFGGSITLFSMMFICLIGYIYGARTGLITGLAYGILQFIVEPYIYAPLQVLLDYPLAFAGLGLAGFFSSKKHGMIIGYLVGIFGRYICHVLSGYIFFAAYAPEGMNPFFYTLGYNATYIVPEAIATVIVFSLPPVAKAIAQVKKQAISS</sequence>
<dbReference type="Pfam" id="PF09515">
    <property type="entry name" value="Thia_YuaJ"/>
    <property type="match status" value="1"/>
</dbReference>
<feature type="transmembrane region" description="Helical" evidence="1">
    <location>
        <begin position="83"/>
        <end position="102"/>
    </location>
</feature>
<protein>
    <submittedName>
        <fullName evidence="2">Putative proton-coupled thiamine transporter YuaJ</fullName>
    </submittedName>
</protein>
<proteinExistence type="predicted"/>
<gene>
    <name evidence="2" type="ORF">CLOSTHATH_03844</name>
</gene>
<keyword evidence="1" id="KW-0812">Transmembrane</keyword>
<dbReference type="AlphaFoldDB" id="D3AJQ3"/>
<feature type="transmembrane region" description="Helical" evidence="1">
    <location>
        <begin position="157"/>
        <end position="180"/>
    </location>
</feature>
<dbReference type="GO" id="GO:0015234">
    <property type="term" value="F:thiamine transmembrane transporter activity"/>
    <property type="evidence" value="ECO:0007669"/>
    <property type="project" value="InterPro"/>
</dbReference>
<feature type="transmembrane region" description="Helical" evidence="1">
    <location>
        <begin position="109"/>
        <end position="127"/>
    </location>
</feature>
<dbReference type="Gene3D" id="1.10.1760.20">
    <property type="match status" value="1"/>
</dbReference>
<dbReference type="Proteomes" id="UP000004968">
    <property type="component" value="Unassembled WGS sequence"/>
</dbReference>
<feature type="transmembrane region" description="Helical" evidence="1">
    <location>
        <begin position="133"/>
        <end position="150"/>
    </location>
</feature>
<keyword evidence="1" id="KW-1133">Transmembrane helix</keyword>
<dbReference type="InterPro" id="IPR012651">
    <property type="entry name" value="Thia_Transptr_ThiT"/>
</dbReference>
<dbReference type="HOGENOM" id="CLU_090959_0_0_9"/>
<dbReference type="NCBIfam" id="TIGR02357">
    <property type="entry name" value="ECF_ThiT_YuaJ"/>
    <property type="match status" value="1"/>
</dbReference>
<name>D3AJQ3_9FIRM</name>
<keyword evidence="1" id="KW-0472">Membrane</keyword>
<evidence type="ECO:0000313" key="3">
    <source>
        <dbReference type="Proteomes" id="UP000004968"/>
    </source>
</evidence>
<feature type="transmembrane region" description="Helical" evidence="1">
    <location>
        <begin position="29"/>
        <end position="47"/>
    </location>
</feature>
<evidence type="ECO:0000313" key="2">
    <source>
        <dbReference type="EMBL" id="EFC97950.1"/>
    </source>
</evidence>
<reference evidence="2 3" key="1">
    <citation type="submission" date="2010-01" db="EMBL/GenBank/DDBJ databases">
        <authorList>
            <person name="Weinstock G."/>
            <person name="Sodergren E."/>
            <person name="Clifton S."/>
            <person name="Fulton L."/>
            <person name="Fulton B."/>
            <person name="Courtney L."/>
            <person name="Fronick C."/>
            <person name="Harrison M."/>
            <person name="Strong C."/>
            <person name="Farmer C."/>
            <person name="Delahaunty K."/>
            <person name="Markovic C."/>
            <person name="Hall O."/>
            <person name="Minx P."/>
            <person name="Tomlinson C."/>
            <person name="Mitreva M."/>
            <person name="Nelson J."/>
            <person name="Hou S."/>
            <person name="Wollam A."/>
            <person name="Pepin K.H."/>
            <person name="Johnson M."/>
            <person name="Bhonagiri V."/>
            <person name="Nash W.E."/>
            <person name="Warren W."/>
            <person name="Chinwalla A."/>
            <person name="Mardis E.R."/>
            <person name="Wilson R.K."/>
        </authorList>
    </citation>
    <scope>NUCLEOTIDE SEQUENCE [LARGE SCALE GENOMIC DNA]</scope>
    <source>
        <strain evidence="2 3">DSM 13479</strain>
    </source>
</reference>
<evidence type="ECO:0000256" key="1">
    <source>
        <dbReference type="SAM" id="Phobius"/>
    </source>
</evidence>
<dbReference type="GO" id="GO:0005886">
    <property type="term" value="C:plasma membrane"/>
    <property type="evidence" value="ECO:0007669"/>
    <property type="project" value="InterPro"/>
</dbReference>